<dbReference type="Proteomes" id="UP001159042">
    <property type="component" value="Unassembled WGS sequence"/>
</dbReference>
<dbReference type="AlphaFoldDB" id="A0AAV8VIL1"/>
<sequence>MNDVEDMGKYVIVTLRQTENLTTRRFTITDDGCSFQPCTFYRKYVNLWPPRTEHLRFFLTYRHGTDRNTFPLMLDIILLVLVKGTRALYRSLFSPNWGHYGCGCGWKYSITKTCRGWKSREIAMSYVDDSINNKIEMSKKLFPGKESTNATILYYWK</sequence>
<comment type="caution">
    <text evidence="1">The sequence shown here is derived from an EMBL/GenBank/DDBJ whole genome shotgun (WGS) entry which is preliminary data.</text>
</comment>
<gene>
    <name evidence="1" type="ORF">NQ315_008961</name>
</gene>
<evidence type="ECO:0000313" key="1">
    <source>
        <dbReference type="EMBL" id="KAJ8913969.1"/>
    </source>
</evidence>
<organism evidence="1 2">
    <name type="scientific">Exocentrus adspersus</name>
    <dbReference type="NCBI Taxonomy" id="1586481"/>
    <lineage>
        <taxon>Eukaryota</taxon>
        <taxon>Metazoa</taxon>
        <taxon>Ecdysozoa</taxon>
        <taxon>Arthropoda</taxon>
        <taxon>Hexapoda</taxon>
        <taxon>Insecta</taxon>
        <taxon>Pterygota</taxon>
        <taxon>Neoptera</taxon>
        <taxon>Endopterygota</taxon>
        <taxon>Coleoptera</taxon>
        <taxon>Polyphaga</taxon>
        <taxon>Cucujiformia</taxon>
        <taxon>Chrysomeloidea</taxon>
        <taxon>Cerambycidae</taxon>
        <taxon>Lamiinae</taxon>
        <taxon>Acanthocinini</taxon>
        <taxon>Exocentrus</taxon>
    </lineage>
</organism>
<accession>A0AAV8VIL1</accession>
<reference evidence="1 2" key="1">
    <citation type="journal article" date="2023" name="Insect Mol. Biol.">
        <title>Genome sequencing provides insights into the evolution of gene families encoding plant cell wall-degrading enzymes in longhorned beetles.</title>
        <authorList>
            <person name="Shin N.R."/>
            <person name="Okamura Y."/>
            <person name="Kirsch R."/>
            <person name="Pauchet Y."/>
        </authorList>
    </citation>
    <scope>NUCLEOTIDE SEQUENCE [LARGE SCALE GENOMIC DNA]</scope>
    <source>
        <strain evidence="1">EAD_L_NR</strain>
    </source>
</reference>
<protein>
    <submittedName>
        <fullName evidence="1">Uncharacterized protein</fullName>
    </submittedName>
</protein>
<dbReference type="EMBL" id="JANEYG010000083">
    <property type="protein sequence ID" value="KAJ8913969.1"/>
    <property type="molecule type" value="Genomic_DNA"/>
</dbReference>
<evidence type="ECO:0000313" key="2">
    <source>
        <dbReference type="Proteomes" id="UP001159042"/>
    </source>
</evidence>
<proteinExistence type="predicted"/>
<name>A0AAV8VIL1_9CUCU</name>
<keyword evidence="2" id="KW-1185">Reference proteome</keyword>